<dbReference type="EMBL" id="CP114413">
    <property type="protein sequence ID" value="WAZ27322.1"/>
    <property type="molecule type" value="Genomic_DNA"/>
</dbReference>
<dbReference type="PROSITE" id="PS51186">
    <property type="entry name" value="GNAT"/>
    <property type="match status" value="1"/>
</dbReference>
<gene>
    <name evidence="2" type="ORF">STRCI_008045</name>
</gene>
<dbReference type="CDD" id="cd04301">
    <property type="entry name" value="NAT_SF"/>
    <property type="match status" value="1"/>
</dbReference>
<evidence type="ECO:0000313" key="2">
    <source>
        <dbReference type="EMBL" id="WAZ27322.1"/>
    </source>
</evidence>
<evidence type="ECO:0000259" key="1">
    <source>
        <dbReference type="PROSITE" id="PS51186"/>
    </source>
</evidence>
<reference evidence="2" key="1">
    <citation type="submission" date="2022-12" db="EMBL/GenBank/DDBJ databases">
        <authorList>
            <person name="Ruckert C."/>
            <person name="Busche T."/>
            <person name="Kalinowski J."/>
            <person name="Wittmann C."/>
        </authorList>
    </citation>
    <scope>NUCLEOTIDE SEQUENCE</scope>
    <source>
        <strain evidence="2">DSM 40467</strain>
    </source>
</reference>
<name>A0ABY7KW33_9ACTN</name>
<dbReference type="InterPro" id="IPR000182">
    <property type="entry name" value="GNAT_dom"/>
</dbReference>
<dbReference type="InterPro" id="IPR016181">
    <property type="entry name" value="Acyl_CoA_acyltransferase"/>
</dbReference>
<feature type="domain" description="N-acetyltransferase" evidence="1">
    <location>
        <begin position="1"/>
        <end position="100"/>
    </location>
</feature>
<proteinExistence type="predicted"/>
<evidence type="ECO:0000313" key="3">
    <source>
        <dbReference type="Proteomes" id="UP001164439"/>
    </source>
</evidence>
<dbReference type="SUPFAM" id="SSF55729">
    <property type="entry name" value="Acyl-CoA N-acyltransferases (Nat)"/>
    <property type="match status" value="1"/>
</dbReference>
<dbReference type="RefSeq" id="WP_269664772.1">
    <property type="nucleotide sequence ID" value="NZ_CP114413.1"/>
</dbReference>
<protein>
    <submittedName>
        <fullName evidence="2">GNAT family N-acetyltransferase</fullName>
    </submittedName>
</protein>
<dbReference type="Pfam" id="PF00583">
    <property type="entry name" value="Acetyltransf_1"/>
    <property type="match status" value="1"/>
</dbReference>
<dbReference type="Gene3D" id="3.40.630.30">
    <property type="match status" value="1"/>
</dbReference>
<keyword evidence="3" id="KW-1185">Reference proteome</keyword>
<organism evidence="2 3">
    <name type="scientific">Streptomyces cinnabarinus</name>
    <dbReference type="NCBI Taxonomy" id="67287"/>
    <lineage>
        <taxon>Bacteria</taxon>
        <taxon>Bacillati</taxon>
        <taxon>Actinomycetota</taxon>
        <taxon>Actinomycetes</taxon>
        <taxon>Kitasatosporales</taxon>
        <taxon>Streptomycetaceae</taxon>
        <taxon>Streptomyces</taxon>
    </lineage>
</organism>
<accession>A0ABY7KW33</accession>
<sequence>MQVAVEAWSHADQKRFAYIARFDDELVGMGELHVRSRPQRQGEIACIVHPRVWGRGVGTAIGRQLLARGFEGLGLHRIYATCKPTQSRVVSGARQARYDV</sequence>
<dbReference type="Proteomes" id="UP001164439">
    <property type="component" value="Chromosome"/>
</dbReference>